<evidence type="ECO:0000256" key="1">
    <source>
        <dbReference type="SAM" id="MobiDB-lite"/>
    </source>
</evidence>
<name>A0ABW5G6U5_9PSEU</name>
<evidence type="ECO:0008006" key="4">
    <source>
        <dbReference type="Google" id="ProtNLM"/>
    </source>
</evidence>
<accession>A0ABW5G6U5</accession>
<gene>
    <name evidence="2" type="ORF">ACFSYJ_01330</name>
</gene>
<dbReference type="SUPFAM" id="SSF55073">
    <property type="entry name" value="Nucleotide cyclase"/>
    <property type="match status" value="1"/>
</dbReference>
<reference evidence="3" key="1">
    <citation type="journal article" date="2019" name="Int. J. Syst. Evol. Microbiol.">
        <title>The Global Catalogue of Microorganisms (GCM) 10K type strain sequencing project: providing services to taxonomists for standard genome sequencing and annotation.</title>
        <authorList>
            <consortium name="The Broad Institute Genomics Platform"/>
            <consortium name="The Broad Institute Genome Sequencing Center for Infectious Disease"/>
            <person name="Wu L."/>
            <person name="Ma J."/>
        </authorList>
    </citation>
    <scope>NUCLEOTIDE SEQUENCE [LARGE SCALE GENOMIC DNA]</scope>
    <source>
        <strain evidence="3">CGMCC 4.7643</strain>
    </source>
</reference>
<evidence type="ECO:0000313" key="3">
    <source>
        <dbReference type="Proteomes" id="UP001597419"/>
    </source>
</evidence>
<comment type="caution">
    <text evidence="2">The sequence shown here is derived from an EMBL/GenBank/DDBJ whole genome shotgun (WGS) entry which is preliminary data.</text>
</comment>
<evidence type="ECO:0000313" key="2">
    <source>
        <dbReference type="EMBL" id="MFD2457216.1"/>
    </source>
</evidence>
<proteinExistence type="predicted"/>
<dbReference type="EMBL" id="JBHUKU010000002">
    <property type="protein sequence ID" value="MFD2457216.1"/>
    <property type="molecule type" value="Genomic_DNA"/>
</dbReference>
<sequence length="250" mass="27122">MFALTSSRFNAQSHAVLAVDIVGSSQASDDLLDPMKSEMETLVSHALSTVGLCWDNARHFRETGDGVMLAYPEQALGRLVELVFHLDHLLRSRNRYARTPMRARVAVHTGPMAENHRYHRTYITLTRLLTATAFCDAVAYWCRTDPTGDKFGAGLVLSHAVWRNVVEPFGVALVPPARCARISVSTADFADSAWIHLPGLDAETALDRSATGTVRAALVPVAASAADSPRPENVLRTNGSIPFGKGERGA</sequence>
<keyword evidence="3" id="KW-1185">Reference proteome</keyword>
<protein>
    <recommendedName>
        <fullName evidence="4">Guanylate cyclase domain-containing protein</fullName>
    </recommendedName>
</protein>
<dbReference type="InterPro" id="IPR029787">
    <property type="entry name" value="Nucleotide_cyclase"/>
</dbReference>
<organism evidence="2 3">
    <name type="scientific">Amycolatopsis samaneae</name>
    <dbReference type="NCBI Taxonomy" id="664691"/>
    <lineage>
        <taxon>Bacteria</taxon>
        <taxon>Bacillati</taxon>
        <taxon>Actinomycetota</taxon>
        <taxon>Actinomycetes</taxon>
        <taxon>Pseudonocardiales</taxon>
        <taxon>Pseudonocardiaceae</taxon>
        <taxon>Amycolatopsis</taxon>
    </lineage>
</organism>
<dbReference type="RefSeq" id="WP_345388329.1">
    <property type="nucleotide sequence ID" value="NZ_BAABHG010000003.1"/>
</dbReference>
<dbReference type="Proteomes" id="UP001597419">
    <property type="component" value="Unassembled WGS sequence"/>
</dbReference>
<dbReference type="Gene3D" id="3.30.70.1230">
    <property type="entry name" value="Nucleotide cyclase"/>
    <property type="match status" value="1"/>
</dbReference>
<feature type="region of interest" description="Disordered" evidence="1">
    <location>
        <begin position="229"/>
        <end position="250"/>
    </location>
</feature>